<evidence type="ECO:0000256" key="1">
    <source>
        <dbReference type="SAM" id="MobiDB-lite"/>
    </source>
</evidence>
<accession>A0A8B9SXM8</accession>
<proteinExistence type="predicted"/>
<reference evidence="2" key="2">
    <citation type="submission" date="2025-08" db="UniProtKB">
        <authorList>
            <consortium name="Ensembl"/>
        </authorList>
    </citation>
    <scope>IDENTIFICATION</scope>
</reference>
<feature type="region of interest" description="Disordered" evidence="1">
    <location>
        <begin position="1"/>
        <end position="66"/>
    </location>
</feature>
<name>A0A8B9SXM8_ANAPL</name>
<organism evidence="2 3">
    <name type="scientific">Anas platyrhynchos</name>
    <name type="common">Mallard</name>
    <name type="synonym">Anas boschas</name>
    <dbReference type="NCBI Taxonomy" id="8839"/>
    <lineage>
        <taxon>Eukaryota</taxon>
        <taxon>Metazoa</taxon>
        <taxon>Chordata</taxon>
        <taxon>Craniata</taxon>
        <taxon>Vertebrata</taxon>
        <taxon>Euteleostomi</taxon>
        <taxon>Archelosauria</taxon>
        <taxon>Archosauria</taxon>
        <taxon>Dinosauria</taxon>
        <taxon>Saurischia</taxon>
        <taxon>Theropoda</taxon>
        <taxon>Coelurosauria</taxon>
        <taxon>Aves</taxon>
        <taxon>Neognathae</taxon>
        <taxon>Galloanserae</taxon>
        <taxon>Anseriformes</taxon>
        <taxon>Anatidae</taxon>
        <taxon>Anatinae</taxon>
        <taxon>Anas</taxon>
    </lineage>
</organism>
<dbReference type="AlphaFoldDB" id="A0A8B9SXM8"/>
<reference evidence="2" key="3">
    <citation type="submission" date="2025-09" db="UniProtKB">
        <authorList>
            <consortium name="Ensembl"/>
        </authorList>
    </citation>
    <scope>IDENTIFICATION</scope>
</reference>
<dbReference type="Proteomes" id="UP000694400">
    <property type="component" value="Chromosome 3"/>
</dbReference>
<sequence>AGTHGSKGNISPSRDEKGRSPSSSPMGISPLEIRKFPTPALSHPDHVPAGLGSGNFSPRDPLPSQAEAPLLGLKTCSSSSLRLEGLWGGMQSRPGPSAQCCL</sequence>
<evidence type="ECO:0000313" key="3">
    <source>
        <dbReference type="Proteomes" id="UP000694400"/>
    </source>
</evidence>
<dbReference type="Ensembl" id="ENSAPLT00020013693.1">
    <property type="protein sequence ID" value="ENSAPLP00020012723.1"/>
    <property type="gene ID" value="ENSAPLG00020009332.1"/>
</dbReference>
<evidence type="ECO:0000313" key="2">
    <source>
        <dbReference type="Ensembl" id="ENSAPLP00020012723.1"/>
    </source>
</evidence>
<reference evidence="2" key="1">
    <citation type="submission" date="2019-08" db="EMBL/GenBank/DDBJ databases">
        <title>Three high-quality genomes provides insights into domestication of ducks.</title>
        <authorList>
            <person name="Hou Z.C."/>
            <person name="Zhu F."/>
            <person name="Yin Z.T."/>
            <person name="Zhang F."/>
        </authorList>
    </citation>
    <scope>NUCLEOTIDE SEQUENCE [LARGE SCALE GENOMIC DNA]</scope>
</reference>
<feature type="compositionally biased region" description="Polar residues" evidence="1">
    <location>
        <begin position="1"/>
        <end position="12"/>
    </location>
</feature>
<protein>
    <submittedName>
        <fullName evidence="2">Uncharacterized protein</fullName>
    </submittedName>
</protein>